<proteinExistence type="predicted"/>
<gene>
    <name evidence="1" type="ORF">DSM5745_06893</name>
</gene>
<sequence>MSPWKISVLSGLADAAVGVGWLRLNRALEKNRMEFQLQTRHFCVPAGMVESSTSPTVLSRMQSGQSKHRIALHRDICIFLALTGYRERNGPAATAWYRYAVLTAEVFRTLAMCSVSYQATNASEEILGAERALDVTCSKPCVEAIVPISTMEPVKNECRALG</sequence>
<reference evidence="1 2" key="1">
    <citation type="journal article" date="2018" name="IMA Fungus">
        <title>IMA Genome-F 9: Draft genome sequence of Annulohypoxylon stygium, Aspergillus mulundensis, Berkeleyomyces basicola (syn. Thielaviopsis basicola), Ceratocystis smalleyi, two Cercospora beticola strains, Coleophoma cylindrospora, Fusarium fracticaudum, Phialophora cf. hyalina, and Morchella septimelata.</title>
        <authorList>
            <person name="Wingfield B.D."/>
            <person name="Bills G.F."/>
            <person name="Dong Y."/>
            <person name="Huang W."/>
            <person name="Nel W.J."/>
            <person name="Swalarsk-Parry B.S."/>
            <person name="Vaghefi N."/>
            <person name="Wilken P.M."/>
            <person name="An Z."/>
            <person name="de Beer Z.W."/>
            <person name="De Vos L."/>
            <person name="Chen L."/>
            <person name="Duong T.A."/>
            <person name="Gao Y."/>
            <person name="Hammerbacher A."/>
            <person name="Kikkert J.R."/>
            <person name="Li Y."/>
            <person name="Li H."/>
            <person name="Li K."/>
            <person name="Li Q."/>
            <person name="Liu X."/>
            <person name="Ma X."/>
            <person name="Naidoo K."/>
            <person name="Pethybridge S.J."/>
            <person name="Sun J."/>
            <person name="Steenkamp E.T."/>
            <person name="van der Nest M.A."/>
            <person name="van Wyk S."/>
            <person name="Wingfield M.J."/>
            <person name="Xiong C."/>
            <person name="Yue Q."/>
            <person name="Zhang X."/>
        </authorList>
    </citation>
    <scope>NUCLEOTIDE SEQUENCE [LARGE SCALE GENOMIC DNA]</scope>
    <source>
        <strain evidence="1 2">DSM 5745</strain>
    </source>
</reference>
<dbReference type="GeneID" id="38117263"/>
<accession>A0A3D8RSW0</accession>
<dbReference type="Proteomes" id="UP000256690">
    <property type="component" value="Unassembled WGS sequence"/>
</dbReference>
<comment type="caution">
    <text evidence="1">The sequence shown here is derived from an EMBL/GenBank/DDBJ whole genome shotgun (WGS) entry which is preliminary data.</text>
</comment>
<protein>
    <submittedName>
        <fullName evidence="1">Uncharacterized protein</fullName>
    </submittedName>
</protein>
<dbReference type="AlphaFoldDB" id="A0A3D8RSW0"/>
<organism evidence="1 2">
    <name type="scientific">Aspergillus mulundensis</name>
    <dbReference type="NCBI Taxonomy" id="1810919"/>
    <lineage>
        <taxon>Eukaryota</taxon>
        <taxon>Fungi</taxon>
        <taxon>Dikarya</taxon>
        <taxon>Ascomycota</taxon>
        <taxon>Pezizomycotina</taxon>
        <taxon>Eurotiomycetes</taxon>
        <taxon>Eurotiomycetidae</taxon>
        <taxon>Eurotiales</taxon>
        <taxon>Aspergillaceae</taxon>
        <taxon>Aspergillus</taxon>
        <taxon>Aspergillus subgen. Nidulantes</taxon>
    </lineage>
</organism>
<dbReference type="EMBL" id="PVWQ01000007">
    <property type="protein sequence ID" value="RDW76901.1"/>
    <property type="molecule type" value="Genomic_DNA"/>
</dbReference>
<evidence type="ECO:0000313" key="2">
    <source>
        <dbReference type="Proteomes" id="UP000256690"/>
    </source>
</evidence>
<dbReference type="RefSeq" id="XP_026603213.1">
    <property type="nucleotide sequence ID" value="XM_026748909.1"/>
</dbReference>
<keyword evidence="2" id="KW-1185">Reference proteome</keyword>
<name>A0A3D8RSW0_9EURO</name>
<evidence type="ECO:0000313" key="1">
    <source>
        <dbReference type="EMBL" id="RDW76901.1"/>
    </source>
</evidence>